<evidence type="ECO:0000313" key="2">
    <source>
        <dbReference type="Proteomes" id="UP001302329"/>
    </source>
</evidence>
<keyword evidence="2" id="KW-1185">Reference proteome</keyword>
<reference evidence="1 2" key="1">
    <citation type="submission" date="2023-12" db="EMBL/GenBank/DDBJ databases">
        <title>Baltic Sea Cyanobacteria.</title>
        <authorList>
            <person name="Delbaje E."/>
            <person name="Fewer D.P."/>
            <person name="Shishido T.K."/>
        </authorList>
    </citation>
    <scope>NUCLEOTIDE SEQUENCE [LARGE SCALE GENOMIC DNA]</scope>
    <source>
        <strain evidence="1 2">UHCC 0281</strain>
    </source>
</reference>
<dbReference type="EMBL" id="JAYGHY010000028">
    <property type="protein sequence ID" value="MEA5442833.1"/>
    <property type="molecule type" value="Genomic_DNA"/>
</dbReference>
<evidence type="ECO:0000313" key="1">
    <source>
        <dbReference type="EMBL" id="MEA5442833.1"/>
    </source>
</evidence>
<sequence length="300" mass="33585">MQSNCPEQSVFVRHNCSSTTAILQQLWNERKIALHYEDKFSINPEDFSPAGRKALKRLLKYSESGAIVGADFRRLNGEKMLVGILNKDSKVEAKKFCDPESGEPFIYRVVKLSKALEVPYVDYPLLAGIQPRQATITGWPSARKILWAALKNESLPREASSLHPSQLEVLCYEWLRGRGKLDRLVLPIGRGLIDIDILGIGQGDKRVIAQVTHSVNVSDLRDKKDRLLRHGRRGVDTMFFFLPDLARLDPCEGVELVTLGSVLKDLESTSESDASTKAMLQEMFAEKRQPSAIQPQPGTA</sequence>
<gene>
    <name evidence="1" type="ORF">VB739_09745</name>
</gene>
<name>A0ABU5SWN9_9CYAN</name>
<dbReference type="Proteomes" id="UP001302329">
    <property type="component" value="Unassembled WGS sequence"/>
</dbReference>
<dbReference type="RefSeq" id="WP_323356875.1">
    <property type="nucleotide sequence ID" value="NZ_JAYGHY010000028.1"/>
</dbReference>
<comment type="caution">
    <text evidence="1">The sequence shown here is derived from an EMBL/GenBank/DDBJ whole genome shotgun (WGS) entry which is preliminary data.</text>
</comment>
<protein>
    <submittedName>
        <fullName evidence="1">Uncharacterized protein</fullName>
    </submittedName>
</protein>
<organism evidence="1 2">
    <name type="scientific">Cyanobium gracile UHCC 0281</name>
    <dbReference type="NCBI Taxonomy" id="3110309"/>
    <lineage>
        <taxon>Bacteria</taxon>
        <taxon>Bacillati</taxon>
        <taxon>Cyanobacteriota</taxon>
        <taxon>Cyanophyceae</taxon>
        <taxon>Synechococcales</taxon>
        <taxon>Prochlorococcaceae</taxon>
        <taxon>Cyanobium</taxon>
    </lineage>
</organism>
<accession>A0ABU5SWN9</accession>
<proteinExistence type="predicted"/>